<evidence type="ECO:0000313" key="6">
    <source>
        <dbReference type="EMBL" id="CAE1249597.1"/>
    </source>
</evidence>
<keyword evidence="7" id="KW-1185">Reference proteome</keyword>
<keyword evidence="4 6" id="KW-0378">Hydrolase</keyword>
<dbReference type="CDD" id="cd00501">
    <property type="entry name" value="Peptidase_C15"/>
    <property type="match status" value="1"/>
</dbReference>
<dbReference type="GO" id="GO:0005829">
    <property type="term" value="C:cytosol"/>
    <property type="evidence" value="ECO:0007669"/>
    <property type="project" value="InterPro"/>
</dbReference>
<dbReference type="AlphaFoldDB" id="A0A812C1C1"/>
<dbReference type="Pfam" id="PF01470">
    <property type="entry name" value="Peptidase_C15"/>
    <property type="match status" value="1"/>
</dbReference>
<evidence type="ECO:0000313" key="7">
    <source>
        <dbReference type="Proteomes" id="UP000597762"/>
    </source>
</evidence>
<protein>
    <submittedName>
        <fullName evidence="6">Pcp</fullName>
        <ecNumber evidence="6">3.4.19.3</ecNumber>
    </submittedName>
</protein>
<dbReference type="OrthoDB" id="407146at2759"/>
<dbReference type="EMBL" id="CAHIKZ030001018">
    <property type="protein sequence ID" value="CAE1249597.1"/>
    <property type="molecule type" value="Genomic_DNA"/>
</dbReference>
<keyword evidence="2" id="KW-0963">Cytoplasm</keyword>
<dbReference type="PRINTS" id="PR00706">
    <property type="entry name" value="PYROGLUPTASE"/>
</dbReference>
<dbReference type="Gene3D" id="3.40.630.20">
    <property type="entry name" value="Peptidase C15, pyroglutamyl peptidase I-like"/>
    <property type="match status" value="1"/>
</dbReference>
<dbReference type="GO" id="GO:0006508">
    <property type="term" value="P:proteolysis"/>
    <property type="evidence" value="ECO:0007669"/>
    <property type="project" value="UniProtKB-KW"/>
</dbReference>
<evidence type="ECO:0000256" key="4">
    <source>
        <dbReference type="ARBA" id="ARBA00022801"/>
    </source>
</evidence>
<dbReference type="EC" id="3.4.19.3" evidence="6"/>
<dbReference type="SUPFAM" id="SSF53182">
    <property type="entry name" value="Pyrrolidone carboxyl peptidase (pyroglutamate aminopeptidase)"/>
    <property type="match status" value="1"/>
</dbReference>
<evidence type="ECO:0000256" key="5">
    <source>
        <dbReference type="ARBA" id="ARBA00022807"/>
    </source>
</evidence>
<evidence type="ECO:0000256" key="2">
    <source>
        <dbReference type="ARBA" id="ARBA00022490"/>
    </source>
</evidence>
<evidence type="ECO:0000256" key="1">
    <source>
        <dbReference type="ARBA" id="ARBA00006641"/>
    </source>
</evidence>
<dbReference type="Proteomes" id="UP000597762">
    <property type="component" value="Unassembled WGS sequence"/>
</dbReference>
<name>A0A812C1C1_ACAPH</name>
<dbReference type="GO" id="GO:0016920">
    <property type="term" value="F:pyroglutamyl-peptidase activity"/>
    <property type="evidence" value="ECO:0007669"/>
    <property type="project" value="UniProtKB-EC"/>
</dbReference>
<comment type="caution">
    <text evidence="6">The sequence shown here is derived from an EMBL/GenBank/DDBJ whole genome shotgun (WGS) entry which is preliminary data.</text>
</comment>
<keyword evidence="3" id="KW-0645">Protease</keyword>
<proteinExistence type="inferred from homology"/>
<evidence type="ECO:0000256" key="3">
    <source>
        <dbReference type="ARBA" id="ARBA00022670"/>
    </source>
</evidence>
<keyword evidence="5" id="KW-0788">Thiol protease</keyword>
<organism evidence="6 7">
    <name type="scientific">Acanthosepion pharaonis</name>
    <name type="common">Pharaoh cuttlefish</name>
    <name type="synonym">Sepia pharaonis</name>
    <dbReference type="NCBI Taxonomy" id="158019"/>
    <lineage>
        <taxon>Eukaryota</taxon>
        <taxon>Metazoa</taxon>
        <taxon>Spiralia</taxon>
        <taxon>Lophotrochozoa</taxon>
        <taxon>Mollusca</taxon>
        <taxon>Cephalopoda</taxon>
        <taxon>Coleoidea</taxon>
        <taxon>Decapodiformes</taxon>
        <taxon>Sepiida</taxon>
        <taxon>Sepiina</taxon>
        <taxon>Sepiidae</taxon>
        <taxon>Acanthosepion</taxon>
    </lineage>
</organism>
<dbReference type="PIRSF" id="PIRSF015592">
    <property type="entry name" value="Prld-crbxl_pptds"/>
    <property type="match status" value="1"/>
</dbReference>
<dbReference type="InterPro" id="IPR036440">
    <property type="entry name" value="Peptidase_C15-like_sf"/>
</dbReference>
<sequence length="197" mass="21702">MPTTKRTVLVTGFGPFGVHKVNASWVVVQHFAKLGLGDDVRLVVREIPVAYESVRTVIPSLWSEFDPVLVIHVGVSGVANDLTLEQLAHNNGYVLDDITGNCPEGNCCVVGAERVISSEIDMQDVCDSVNNTNKITAVTSDDAGRYLCDFSYYTSLYINRRRCAFIHVPTLDKRYTAEELAYGLKVAILSMLEQISS</sequence>
<comment type="similarity">
    <text evidence="1">Belongs to the peptidase C15 family.</text>
</comment>
<dbReference type="PANTHER" id="PTHR23402">
    <property type="entry name" value="PROTEASE FAMILY C15 PYROGLUTAMYL-PEPTIDASE I-RELATED"/>
    <property type="match status" value="1"/>
</dbReference>
<dbReference type="FunFam" id="3.40.630.20:FF:000008">
    <property type="entry name" value="Pyroglutamyl-peptidase 1"/>
    <property type="match status" value="1"/>
</dbReference>
<gene>
    <name evidence="6" type="ORF">SPHA_26687</name>
</gene>
<dbReference type="InterPro" id="IPR016125">
    <property type="entry name" value="Peptidase_C15-like"/>
</dbReference>
<reference evidence="6" key="1">
    <citation type="submission" date="2021-01" db="EMBL/GenBank/DDBJ databases">
        <authorList>
            <person name="Li R."/>
            <person name="Bekaert M."/>
        </authorList>
    </citation>
    <scope>NUCLEOTIDE SEQUENCE</scope>
    <source>
        <strain evidence="6">Farmed</strain>
    </source>
</reference>
<dbReference type="PANTHER" id="PTHR23402:SF1">
    <property type="entry name" value="PYROGLUTAMYL-PEPTIDASE I"/>
    <property type="match status" value="1"/>
</dbReference>
<accession>A0A812C1C1</accession>
<dbReference type="InterPro" id="IPR000816">
    <property type="entry name" value="Peptidase_C15"/>
</dbReference>